<evidence type="ECO:0000256" key="1">
    <source>
        <dbReference type="SAM" id="MobiDB-lite"/>
    </source>
</evidence>
<feature type="transmembrane region" description="Helical" evidence="2">
    <location>
        <begin position="12"/>
        <end position="33"/>
    </location>
</feature>
<keyword evidence="4" id="KW-1185">Reference proteome</keyword>
<proteinExistence type="predicted"/>
<dbReference type="AlphaFoldDB" id="A0AA39RSH2"/>
<gene>
    <name evidence="3" type="ORF">LWI29_026257</name>
</gene>
<reference evidence="3" key="1">
    <citation type="journal article" date="2022" name="Plant J.">
        <title>Strategies of tolerance reflected in two North American maple genomes.</title>
        <authorList>
            <person name="McEvoy S.L."/>
            <person name="Sezen U.U."/>
            <person name="Trouern-Trend A."/>
            <person name="McMahon S.M."/>
            <person name="Schaberg P.G."/>
            <person name="Yang J."/>
            <person name="Wegrzyn J.L."/>
            <person name="Swenson N.G."/>
        </authorList>
    </citation>
    <scope>NUCLEOTIDE SEQUENCE</scope>
    <source>
        <strain evidence="3">NS2018</strain>
    </source>
</reference>
<dbReference type="InterPro" id="IPR034561">
    <property type="entry name" value="SNI1"/>
</dbReference>
<dbReference type="GO" id="GO:0005634">
    <property type="term" value="C:nucleus"/>
    <property type="evidence" value="ECO:0007669"/>
    <property type="project" value="InterPro"/>
</dbReference>
<dbReference type="PANTHER" id="PTHR37243">
    <property type="entry name" value="NEGATIVE REGULATOR OF SYSTEMIC ACQUIRED RESISTANCE SNI1"/>
    <property type="match status" value="1"/>
</dbReference>
<evidence type="ECO:0000313" key="3">
    <source>
        <dbReference type="EMBL" id="KAK0579427.1"/>
    </source>
</evidence>
<feature type="compositionally biased region" description="Polar residues" evidence="1">
    <location>
        <begin position="64"/>
        <end position="75"/>
    </location>
</feature>
<reference evidence="3" key="2">
    <citation type="submission" date="2023-06" db="EMBL/GenBank/DDBJ databases">
        <authorList>
            <person name="Swenson N.G."/>
            <person name="Wegrzyn J.L."/>
            <person name="Mcevoy S.L."/>
        </authorList>
    </citation>
    <scope>NUCLEOTIDE SEQUENCE</scope>
    <source>
        <strain evidence="3">NS2018</strain>
        <tissue evidence="3">Leaf</tissue>
    </source>
</reference>
<accession>A0AA39RSH2</accession>
<dbReference type="GO" id="GO:0010113">
    <property type="term" value="P:negative regulation of systemic acquired resistance"/>
    <property type="evidence" value="ECO:0007669"/>
    <property type="project" value="TreeGrafter"/>
</dbReference>
<organism evidence="3 4">
    <name type="scientific">Acer saccharum</name>
    <name type="common">Sugar maple</name>
    <dbReference type="NCBI Taxonomy" id="4024"/>
    <lineage>
        <taxon>Eukaryota</taxon>
        <taxon>Viridiplantae</taxon>
        <taxon>Streptophyta</taxon>
        <taxon>Embryophyta</taxon>
        <taxon>Tracheophyta</taxon>
        <taxon>Spermatophyta</taxon>
        <taxon>Magnoliopsida</taxon>
        <taxon>eudicotyledons</taxon>
        <taxon>Gunneridae</taxon>
        <taxon>Pentapetalae</taxon>
        <taxon>rosids</taxon>
        <taxon>malvids</taxon>
        <taxon>Sapindales</taxon>
        <taxon>Sapindaceae</taxon>
        <taxon>Hippocastanoideae</taxon>
        <taxon>Acereae</taxon>
        <taxon>Acer</taxon>
    </lineage>
</organism>
<feature type="region of interest" description="Disordered" evidence="1">
    <location>
        <begin position="45"/>
        <end position="86"/>
    </location>
</feature>
<dbReference type="EMBL" id="JAUESC010000385">
    <property type="protein sequence ID" value="KAK0579427.1"/>
    <property type="molecule type" value="Genomic_DNA"/>
</dbReference>
<evidence type="ECO:0008006" key="5">
    <source>
        <dbReference type="Google" id="ProtNLM"/>
    </source>
</evidence>
<dbReference type="GO" id="GO:0045892">
    <property type="term" value="P:negative regulation of DNA-templated transcription"/>
    <property type="evidence" value="ECO:0007669"/>
    <property type="project" value="InterPro"/>
</dbReference>
<keyword evidence="2" id="KW-1133">Transmembrane helix</keyword>
<dbReference type="GO" id="GO:0030915">
    <property type="term" value="C:Smc5-Smc6 complex"/>
    <property type="evidence" value="ECO:0007669"/>
    <property type="project" value="InterPro"/>
</dbReference>
<keyword evidence="2" id="KW-0472">Membrane</keyword>
<name>A0AA39RSH2_ACESA</name>
<evidence type="ECO:0000313" key="4">
    <source>
        <dbReference type="Proteomes" id="UP001168877"/>
    </source>
</evidence>
<sequence>MTPPSLPLSSSSLSSLSSSVAFFVVVVIVLLGLTGSIRRSIRPFASLSQSESSPSPPPRTTSSYNESITVSSKAPSSKPPFVEPSKQHDSGFNYVLSNPMIESLSQPCLFRSMEKTHHKRSNRTGIEENILAILESTEAKDTRDTNDDRIAFIEAVRAASFIPENGTAPTYKMHKAVFNILRVGKSLELIMSSYQLLIELNKRFPRVHVSKSSSTDSHELIIFNEDWLPFVLSSETVCSERQAAGGNSIGPLDYSGFTLLIQELDEVVKRTNLQAIDTKYLRNMLLLQYLVNVLEGDLLPRKIVYEETSNWNLLRESLLNMLLGSRRINYKVLMKDCLSILSGLCQVLAGINNHHECSENSVTKPPEDCDPALAFALLDEEKSTCVAIQKLLTMIMELDKSKKNADMLGHTTRADGVRTPLMEIIVDELNYERDIVSPFLQVFSEPKWKLEIIVHYFSKYITKVRTRRSNGPVDDATFDGILKYFSNSINLKNFLKKISTEIVQLLLAHAFQAYLSISSQYIEGDVDSKENVGNSSLVQICKDVICTFKSLSAIDETIEILPIAKEALFAAATILAMSNS</sequence>
<dbReference type="GO" id="GO:0000976">
    <property type="term" value="F:transcription cis-regulatory region binding"/>
    <property type="evidence" value="ECO:0007669"/>
    <property type="project" value="TreeGrafter"/>
</dbReference>
<dbReference type="Proteomes" id="UP001168877">
    <property type="component" value="Unassembled WGS sequence"/>
</dbReference>
<protein>
    <recommendedName>
        <fullName evidence="5">Negative regulator of systemic acquired resistance SNI1</fullName>
    </recommendedName>
</protein>
<dbReference type="PANTHER" id="PTHR37243:SF2">
    <property type="entry name" value="NEGATIVE REGULATOR OF SYSTEMIC ACQUIRED RESISTANCE SNI1"/>
    <property type="match status" value="1"/>
</dbReference>
<dbReference type="GO" id="GO:0006974">
    <property type="term" value="P:DNA damage response"/>
    <property type="evidence" value="ECO:0007669"/>
    <property type="project" value="InterPro"/>
</dbReference>
<keyword evidence="2" id="KW-0812">Transmembrane</keyword>
<comment type="caution">
    <text evidence="3">The sequence shown here is derived from an EMBL/GenBank/DDBJ whole genome shotgun (WGS) entry which is preliminary data.</text>
</comment>
<evidence type="ECO:0000256" key="2">
    <source>
        <dbReference type="SAM" id="Phobius"/>
    </source>
</evidence>